<sequence length="253" mass="27096">MTDHALPNGWSISVRPDGPLTVLTLRNTNGSPQTTDYHGLTTGPAQTVHSLDAIADEALHTTAQRLINRYFHQVDQIHATATALCHDLPDWDTVTARLQDAVPDCRADAYRDHDGSFSLVLTATGTAAGRLLTLVTTWPHATAADTDELPDGITLDLEGTTTLAVTLDPDHTRAFLAWFRGEPHAMPASFHSNSPDELALLTYLLENAIWPGALSGGRHVLAQQMLSRLGVAGPGRTTSDTVPTGGPPDRPAH</sequence>
<organism evidence="2 3">
    <name type="scientific">Streptomyces phaeofaciens</name>
    <dbReference type="NCBI Taxonomy" id="68254"/>
    <lineage>
        <taxon>Bacteria</taxon>
        <taxon>Bacillati</taxon>
        <taxon>Actinomycetota</taxon>
        <taxon>Actinomycetes</taxon>
        <taxon>Kitasatosporales</taxon>
        <taxon>Streptomycetaceae</taxon>
        <taxon>Streptomyces</taxon>
    </lineage>
</organism>
<gene>
    <name evidence="2" type="ORF">GCM10010226_82720</name>
</gene>
<accession>A0A918M0K8</accession>
<protein>
    <submittedName>
        <fullName evidence="2">Uncharacterized protein</fullName>
    </submittedName>
</protein>
<name>A0A918M0K8_9ACTN</name>
<evidence type="ECO:0000313" key="2">
    <source>
        <dbReference type="EMBL" id="GGT92166.1"/>
    </source>
</evidence>
<dbReference type="Proteomes" id="UP000646776">
    <property type="component" value="Unassembled WGS sequence"/>
</dbReference>
<dbReference type="EMBL" id="BMSA01000040">
    <property type="protein sequence ID" value="GGT92166.1"/>
    <property type="molecule type" value="Genomic_DNA"/>
</dbReference>
<dbReference type="AlphaFoldDB" id="A0A918M0K8"/>
<feature type="region of interest" description="Disordered" evidence="1">
    <location>
        <begin position="231"/>
        <end position="253"/>
    </location>
</feature>
<evidence type="ECO:0000256" key="1">
    <source>
        <dbReference type="SAM" id="MobiDB-lite"/>
    </source>
</evidence>
<proteinExistence type="predicted"/>
<evidence type="ECO:0000313" key="3">
    <source>
        <dbReference type="Proteomes" id="UP000646776"/>
    </source>
</evidence>
<reference evidence="2" key="1">
    <citation type="journal article" date="2014" name="Int. J. Syst. Evol. Microbiol.">
        <title>Complete genome sequence of Corynebacterium casei LMG S-19264T (=DSM 44701T), isolated from a smear-ripened cheese.</title>
        <authorList>
            <consortium name="US DOE Joint Genome Institute (JGI-PGF)"/>
            <person name="Walter F."/>
            <person name="Albersmeier A."/>
            <person name="Kalinowski J."/>
            <person name="Ruckert C."/>
        </authorList>
    </citation>
    <scope>NUCLEOTIDE SEQUENCE</scope>
    <source>
        <strain evidence="2">JCM 4125</strain>
    </source>
</reference>
<dbReference type="RefSeq" id="WP_189717774.1">
    <property type="nucleotide sequence ID" value="NZ_BMSA01000040.1"/>
</dbReference>
<comment type="caution">
    <text evidence="2">The sequence shown here is derived from an EMBL/GenBank/DDBJ whole genome shotgun (WGS) entry which is preliminary data.</text>
</comment>
<keyword evidence="3" id="KW-1185">Reference proteome</keyword>
<reference evidence="2" key="2">
    <citation type="submission" date="2020-09" db="EMBL/GenBank/DDBJ databases">
        <authorList>
            <person name="Sun Q."/>
            <person name="Ohkuma M."/>
        </authorList>
    </citation>
    <scope>NUCLEOTIDE SEQUENCE</scope>
    <source>
        <strain evidence="2">JCM 4125</strain>
    </source>
</reference>